<dbReference type="EC" id="3.2.2.-" evidence="5"/>
<dbReference type="InterPro" id="IPR036995">
    <property type="entry name" value="MPG_sf"/>
</dbReference>
<dbReference type="InterPro" id="IPR011034">
    <property type="entry name" value="Formyl_transferase-like_C_sf"/>
</dbReference>
<evidence type="ECO:0000313" key="7">
    <source>
        <dbReference type="Proteomes" id="UP000177167"/>
    </source>
</evidence>
<dbReference type="Gene3D" id="3.10.300.10">
    <property type="entry name" value="Methylpurine-DNA glycosylase (MPG)"/>
    <property type="match status" value="1"/>
</dbReference>
<dbReference type="NCBIfam" id="TIGR00567">
    <property type="entry name" value="3mg"/>
    <property type="match status" value="1"/>
</dbReference>
<comment type="similarity">
    <text evidence="1 5">Belongs to the DNA glycosylase MPG family.</text>
</comment>
<protein>
    <recommendedName>
        <fullName evidence="5">Putative 3-methyladenine DNA glycosylase</fullName>
        <ecNumber evidence="5">3.2.2.-</ecNumber>
    </recommendedName>
</protein>
<dbReference type="PANTHER" id="PTHR10429:SF0">
    <property type="entry name" value="DNA-3-METHYLADENINE GLYCOSYLASE"/>
    <property type="match status" value="1"/>
</dbReference>
<dbReference type="Pfam" id="PF02245">
    <property type="entry name" value="Pur_DNA_glyco"/>
    <property type="match status" value="1"/>
</dbReference>
<evidence type="ECO:0000256" key="5">
    <source>
        <dbReference type="HAMAP-Rule" id="MF_00527"/>
    </source>
</evidence>
<dbReference type="HAMAP" id="MF_00527">
    <property type="entry name" value="3MGH"/>
    <property type="match status" value="1"/>
</dbReference>
<sequence>MGKISREFFNRDTVLIAKDLLGKYLFRRIDRKIIRVRITETEAYCGQHDLACHASKGLTERTKVMFGPPGHAYIYLIYGMYHCFNVVTREVGCPEAVLIRGAEIATNDWRLAIRKKREPLLASDYLLVAKLDGPGKLCRELKIDKNLNGIDICNSRELWIEDRGEKLFGKIREGKRVGVSYAGKWKDKLWRFSLK</sequence>
<dbReference type="InterPro" id="IPR003180">
    <property type="entry name" value="MPG"/>
</dbReference>
<accession>A0A1F8FAF0</accession>
<comment type="caution">
    <text evidence="6">The sequence shown here is derived from an EMBL/GenBank/DDBJ whole genome shotgun (WGS) entry which is preliminary data.</text>
</comment>
<dbReference type="AlphaFoldDB" id="A0A1F8FAF0"/>
<evidence type="ECO:0000256" key="1">
    <source>
        <dbReference type="ARBA" id="ARBA00009232"/>
    </source>
</evidence>
<dbReference type="CDD" id="cd00540">
    <property type="entry name" value="AAG"/>
    <property type="match status" value="1"/>
</dbReference>
<keyword evidence="3 5" id="KW-0378">Hydrolase</keyword>
<organism evidence="6 7">
    <name type="scientific">Candidatus Yanofskybacteria bacterium RIFCSPHIGHO2_02_FULL_41_11</name>
    <dbReference type="NCBI Taxonomy" id="1802675"/>
    <lineage>
        <taxon>Bacteria</taxon>
        <taxon>Candidatus Yanofskyibacteriota</taxon>
    </lineage>
</organism>
<evidence type="ECO:0000313" key="6">
    <source>
        <dbReference type="EMBL" id="OGN09558.1"/>
    </source>
</evidence>
<evidence type="ECO:0000256" key="2">
    <source>
        <dbReference type="ARBA" id="ARBA00022763"/>
    </source>
</evidence>
<dbReference type="GO" id="GO:0006284">
    <property type="term" value="P:base-excision repair"/>
    <property type="evidence" value="ECO:0007669"/>
    <property type="project" value="InterPro"/>
</dbReference>
<dbReference type="PANTHER" id="PTHR10429">
    <property type="entry name" value="DNA-3-METHYLADENINE GLYCOSYLASE"/>
    <property type="match status" value="1"/>
</dbReference>
<dbReference type="GO" id="GO:0003677">
    <property type="term" value="F:DNA binding"/>
    <property type="evidence" value="ECO:0007669"/>
    <property type="project" value="InterPro"/>
</dbReference>
<dbReference type="Proteomes" id="UP000177167">
    <property type="component" value="Unassembled WGS sequence"/>
</dbReference>
<proteinExistence type="inferred from homology"/>
<dbReference type="GO" id="GO:0003905">
    <property type="term" value="F:alkylbase DNA N-glycosylase activity"/>
    <property type="evidence" value="ECO:0007669"/>
    <property type="project" value="InterPro"/>
</dbReference>
<name>A0A1F8FAF0_9BACT</name>
<dbReference type="SUPFAM" id="SSF50486">
    <property type="entry name" value="FMT C-terminal domain-like"/>
    <property type="match status" value="1"/>
</dbReference>
<reference evidence="6 7" key="1">
    <citation type="journal article" date="2016" name="Nat. Commun.">
        <title>Thousands of microbial genomes shed light on interconnected biogeochemical processes in an aquifer system.</title>
        <authorList>
            <person name="Anantharaman K."/>
            <person name="Brown C.T."/>
            <person name="Hug L.A."/>
            <person name="Sharon I."/>
            <person name="Castelle C.J."/>
            <person name="Probst A.J."/>
            <person name="Thomas B.C."/>
            <person name="Singh A."/>
            <person name="Wilkins M.J."/>
            <person name="Karaoz U."/>
            <person name="Brodie E.L."/>
            <person name="Williams K.H."/>
            <person name="Hubbard S.S."/>
            <person name="Banfield J.F."/>
        </authorList>
    </citation>
    <scope>NUCLEOTIDE SEQUENCE [LARGE SCALE GENOMIC DNA]</scope>
</reference>
<dbReference type="EMBL" id="MGJP01000032">
    <property type="protein sequence ID" value="OGN09558.1"/>
    <property type="molecule type" value="Genomic_DNA"/>
</dbReference>
<keyword evidence="2 5" id="KW-0227">DNA damage</keyword>
<evidence type="ECO:0000256" key="3">
    <source>
        <dbReference type="ARBA" id="ARBA00022801"/>
    </source>
</evidence>
<dbReference type="FunFam" id="3.10.300.10:FF:000001">
    <property type="entry name" value="Putative 3-methyladenine DNA glycosylase"/>
    <property type="match status" value="1"/>
</dbReference>
<keyword evidence="4 5" id="KW-0234">DNA repair</keyword>
<gene>
    <name evidence="6" type="ORF">A3J46_02235</name>
</gene>
<evidence type="ECO:0000256" key="4">
    <source>
        <dbReference type="ARBA" id="ARBA00023204"/>
    </source>
</evidence>